<proteinExistence type="predicted"/>
<gene>
    <name evidence="1" type="ORF">DW914_19235</name>
</gene>
<comment type="caution">
    <text evidence="1">The sequence shown here is derived from an EMBL/GenBank/DDBJ whole genome shotgun (WGS) entry which is preliminary data.</text>
</comment>
<dbReference type="InterPro" id="IPR046618">
    <property type="entry name" value="DUF6731"/>
</dbReference>
<dbReference type="Pfam" id="PF20505">
    <property type="entry name" value="DUF6731"/>
    <property type="match status" value="1"/>
</dbReference>
<organism evidence="1 2">
    <name type="scientific">Roseburia inulinivorans</name>
    <dbReference type="NCBI Taxonomy" id="360807"/>
    <lineage>
        <taxon>Bacteria</taxon>
        <taxon>Bacillati</taxon>
        <taxon>Bacillota</taxon>
        <taxon>Clostridia</taxon>
        <taxon>Lachnospirales</taxon>
        <taxon>Lachnospiraceae</taxon>
        <taxon>Roseburia</taxon>
    </lineage>
</organism>
<dbReference type="AlphaFoldDB" id="A0A3R6CJZ4"/>
<evidence type="ECO:0000313" key="2">
    <source>
        <dbReference type="Proteomes" id="UP000283492"/>
    </source>
</evidence>
<protein>
    <submittedName>
        <fullName evidence="1">Uncharacterized protein</fullName>
    </submittedName>
</protein>
<name>A0A3R6CJZ4_9FIRM</name>
<reference evidence="1 2" key="1">
    <citation type="submission" date="2018-08" db="EMBL/GenBank/DDBJ databases">
        <title>A genome reference for cultivated species of the human gut microbiota.</title>
        <authorList>
            <person name="Zou Y."/>
            <person name="Xue W."/>
            <person name="Luo G."/>
        </authorList>
    </citation>
    <scope>NUCLEOTIDE SEQUENCE [LARGE SCALE GENOMIC DNA]</scope>
    <source>
        <strain evidence="1 2">AM42-1AC</strain>
    </source>
</reference>
<accession>A0A3R6CJZ4</accession>
<dbReference type="RefSeq" id="WP_118583975.1">
    <property type="nucleotide sequence ID" value="NZ_CABJFX010000084.1"/>
</dbReference>
<dbReference type="EMBL" id="QSFX01000084">
    <property type="protein sequence ID" value="RHA81357.1"/>
    <property type="molecule type" value="Genomic_DNA"/>
</dbReference>
<sequence>MARNVEIICKYYQVRERANGEITENTFDLREWMLHVNQLDFQRKYKEANGVKGRLENLALVSREEEIYAFNFMRMEDVSTSYVLNINNPAEHVDIDIAADEYIARNTVCLYDPENGIIMIQCNRGSYSEKSIESYINEFYDEPVCTIVPIFENIDMLADSAEYMKLDVRLANIRNFVPTENTSFEKIVDGINRVEGLNAHIEISLGNARNARLNDGEVRRTLTDLYNNRGCVTSAKIKMSDDQISGIYDLFDNLSRDTIKCVVDENGGISFERMYGRMYDKYILEHAKTRVLRAVIQRNE</sequence>
<evidence type="ECO:0000313" key="1">
    <source>
        <dbReference type="EMBL" id="RHA81357.1"/>
    </source>
</evidence>
<dbReference type="Proteomes" id="UP000283492">
    <property type="component" value="Unassembled WGS sequence"/>
</dbReference>